<dbReference type="Proteomes" id="UP000194933">
    <property type="component" value="Unassembled WGS sequence"/>
</dbReference>
<feature type="signal peptide" evidence="1">
    <location>
        <begin position="1"/>
        <end position="27"/>
    </location>
</feature>
<sequence>MKKTTLGVALALATLTSTLFGDLSASAQVINNSDPSNNPTGVIQDSAIVKITGEVGGDNTDPETQYPEGDPRWINVELPDGMVFASDASNDTVATPAGTYNIINHSARGVKTTIVSFNGSDTDSIEILNEAFNTLTLDVKDDVNNSMSADLLAPSGENFDLTPGSIEDGNGGVTTAPAGSGATAELNIKGDYDGQKVSNTAVTYELGLEFEALPK</sequence>
<dbReference type="EMBL" id="NGMO01000003">
    <property type="protein sequence ID" value="OTP10026.1"/>
    <property type="molecule type" value="Genomic_DNA"/>
</dbReference>
<evidence type="ECO:0008006" key="4">
    <source>
        <dbReference type="Google" id="ProtNLM"/>
    </source>
</evidence>
<evidence type="ECO:0000313" key="3">
    <source>
        <dbReference type="Proteomes" id="UP000194933"/>
    </source>
</evidence>
<proteinExistence type="predicted"/>
<accession>A0A242JXI4</accession>
<protein>
    <recommendedName>
        <fullName evidence="4">WxL domain-containing protein</fullName>
    </recommendedName>
</protein>
<reference evidence="2 3" key="1">
    <citation type="submission" date="2017-05" db="EMBL/GenBank/DDBJ databases">
        <title>The Genome Sequence of Enterococcus sp. 10A9_DIV0425.</title>
        <authorList>
            <consortium name="The Broad Institute Genomics Platform"/>
            <consortium name="The Broad Institute Genomic Center for Infectious Diseases"/>
            <person name="Earl A."/>
            <person name="Manson A."/>
            <person name="Schwartman J."/>
            <person name="Gilmore M."/>
            <person name="Abouelleil A."/>
            <person name="Cao P."/>
            <person name="Chapman S."/>
            <person name="Cusick C."/>
            <person name="Shea T."/>
            <person name="Young S."/>
            <person name="Neafsey D."/>
            <person name="Nusbaum C."/>
            <person name="Birren B."/>
        </authorList>
    </citation>
    <scope>NUCLEOTIDE SEQUENCE [LARGE SCALE GENOMIC DNA]</scope>
    <source>
        <strain evidence="2 3">10A9_DIV0425</strain>
    </source>
</reference>
<dbReference type="AlphaFoldDB" id="A0A242JXI4"/>
<evidence type="ECO:0000313" key="2">
    <source>
        <dbReference type="EMBL" id="OTP10026.1"/>
    </source>
</evidence>
<keyword evidence="1" id="KW-0732">Signal</keyword>
<name>A0A242JXI4_9ENTE</name>
<dbReference type="RefSeq" id="WP_086284812.1">
    <property type="nucleotide sequence ID" value="NZ_NGMO01000003.1"/>
</dbReference>
<keyword evidence="3" id="KW-1185">Reference proteome</keyword>
<evidence type="ECO:0000256" key="1">
    <source>
        <dbReference type="SAM" id="SignalP"/>
    </source>
</evidence>
<feature type="chain" id="PRO_5012060158" description="WxL domain-containing protein" evidence="1">
    <location>
        <begin position="28"/>
        <end position="215"/>
    </location>
</feature>
<gene>
    <name evidence="2" type="ORF">A5844_001723</name>
</gene>
<dbReference type="STRING" id="1987383.A5844_001723"/>
<comment type="caution">
    <text evidence="2">The sequence shown here is derived from an EMBL/GenBank/DDBJ whole genome shotgun (WGS) entry which is preliminary data.</text>
</comment>
<organism evidence="2 3">
    <name type="scientific">Candidatus Enterococcus wittei</name>
    <dbReference type="NCBI Taxonomy" id="1987383"/>
    <lineage>
        <taxon>Bacteria</taxon>
        <taxon>Bacillati</taxon>
        <taxon>Bacillota</taxon>
        <taxon>Bacilli</taxon>
        <taxon>Lactobacillales</taxon>
        <taxon>Enterococcaceae</taxon>
        <taxon>Enterococcus</taxon>
    </lineage>
</organism>